<dbReference type="STRING" id="8022.A0A060ZGI3"/>
<dbReference type="SUPFAM" id="SSF56204">
    <property type="entry name" value="Hect, E3 ligase catalytic domain"/>
    <property type="match status" value="1"/>
</dbReference>
<organism evidence="1 2">
    <name type="scientific">Oncorhynchus mykiss</name>
    <name type="common">Rainbow trout</name>
    <name type="synonym">Salmo gairdneri</name>
    <dbReference type="NCBI Taxonomy" id="8022"/>
    <lineage>
        <taxon>Eukaryota</taxon>
        <taxon>Metazoa</taxon>
        <taxon>Chordata</taxon>
        <taxon>Craniata</taxon>
        <taxon>Vertebrata</taxon>
        <taxon>Euteleostomi</taxon>
        <taxon>Actinopterygii</taxon>
        <taxon>Neopterygii</taxon>
        <taxon>Teleostei</taxon>
        <taxon>Protacanthopterygii</taxon>
        <taxon>Salmoniformes</taxon>
        <taxon>Salmonidae</taxon>
        <taxon>Salmoninae</taxon>
        <taxon>Oncorhynchus</taxon>
    </lineage>
</organism>
<proteinExistence type="predicted"/>
<evidence type="ECO:0000313" key="1">
    <source>
        <dbReference type="EMBL" id="CDR00305.1"/>
    </source>
</evidence>
<dbReference type="Proteomes" id="UP000193380">
    <property type="component" value="Unassembled WGS sequence"/>
</dbReference>
<dbReference type="PaxDb" id="8022-A0A060ZGI3"/>
<accession>A0A060ZGI3</accession>
<evidence type="ECO:0000313" key="2">
    <source>
        <dbReference type="Proteomes" id="UP000193380"/>
    </source>
</evidence>
<gene>
    <name evidence="1" type="ORF">GSONMT00052876001</name>
</gene>
<evidence type="ECO:0008006" key="3">
    <source>
        <dbReference type="Google" id="ProtNLM"/>
    </source>
</evidence>
<dbReference type="EMBL" id="FR955723">
    <property type="protein sequence ID" value="CDR00305.1"/>
    <property type="molecule type" value="Genomic_DNA"/>
</dbReference>
<reference evidence="1" key="1">
    <citation type="journal article" date="2014" name="Nat. Commun.">
        <title>The rainbow trout genome provides novel insights into evolution after whole-genome duplication in vertebrates.</title>
        <authorList>
            <person name="Berthelot C."/>
            <person name="Brunet F."/>
            <person name="Chalopin D."/>
            <person name="Juanchich A."/>
            <person name="Bernard M."/>
            <person name="Noel B."/>
            <person name="Bento P."/>
            <person name="Da Silva C."/>
            <person name="Labadie K."/>
            <person name="Alberti A."/>
            <person name="Aury J.M."/>
            <person name="Louis A."/>
            <person name="Dehais P."/>
            <person name="Bardou P."/>
            <person name="Montfort J."/>
            <person name="Klopp C."/>
            <person name="Cabau C."/>
            <person name="Gaspin C."/>
            <person name="Thorgaard G.H."/>
            <person name="Boussaha M."/>
            <person name="Quillet E."/>
            <person name="Guyomard R."/>
            <person name="Galiana D."/>
            <person name="Bobe J."/>
            <person name="Volff J.N."/>
            <person name="Genet C."/>
            <person name="Wincker P."/>
            <person name="Jaillon O."/>
            <person name="Roest Crollius H."/>
            <person name="Guiguen Y."/>
        </authorList>
    </citation>
    <scope>NUCLEOTIDE SEQUENCE [LARGE SCALE GENOMIC DNA]</scope>
</reference>
<sequence length="279" mass="32490">KSPEIFMLLPTISLLHEDLSVMKMVLALSIVIVEHLNDTAIKTLKDWWSSLEPSIMTKHILMWKNALSFMLRNGLLATHNPGVKFLLEALKYLHRANKRARRTQEVPASTFYVEEINNSVLLLGDVNLWRFWSTREDTEVTPVIFCRYPFVLSLICKMAIFNNNALFTKEIHKLAHRLTVMCPSGTFPDNPESPPAPVFQLTLRRPSLIKDTFRQLGAADHDYFQRELVVQFVEDIKLSLVNKRDFFLHVFEELLAPESEMFMYNDTKTLVWFSLLYNK</sequence>
<name>A0A060ZGI3_ONCMY</name>
<dbReference type="InterPro" id="IPR035983">
    <property type="entry name" value="Hect_E3_ubiquitin_ligase"/>
</dbReference>
<feature type="non-terminal residue" evidence="1">
    <location>
        <position position="1"/>
    </location>
</feature>
<protein>
    <recommendedName>
        <fullName evidence="3">HECT domain-containing protein</fullName>
    </recommendedName>
</protein>
<dbReference type="AlphaFoldDB" id="A0A060ZGI3"/>
<dbReference type="GO" id="GO:0004842">
    <property type="term" value="F:ubiquitin-protein transferase activity"/>
    <property type="evidence" value="ECO:0007669"/>
    <property type="project" value="InterPro"/>
</dbReference>
<reference evidence="1" key="2">
    <citation type="submission" date="2014-03" db="EMBL/GenBank/DDBJ databases">
        <authorList>
            <person name="Genoscope - CEA"/>
        </authorList>
    </citation>
    <scope>NUCLEOTIDE SEQUENCE</scope>
</reference>
<dbReference type="Gene3D" id="3.90.1750.10">
    <property type="entry name" value="Hect, E3 ligase catalytic domains"/>
    <property type="match status" value="1"/>
</dbReference>